<evidence type="ECO:0000256" key="4">
    <source>
        <dbReference type="ARBA" id="ARBA00022692"/>
    </source>
</evidence>
<sequence>MPDNTVMPIVRVAVLASGDDGGRLTEMALPSELPLREILPAVQRIVLPASEDGAAPDPVRLSLAPVGGAPFSLDATLDTVGVADGDLLALQPVPAGPPAPRVVEDIADAAVIFSDARRRPWGPAHIARGATLALIGLILIGTGLAVAQRISTGQWLGLAVVAGTAAGTVLAALSTRGHAAVLSTALSVTAFVPVGAALALAVPGGFGAPSVVLAAAGVTAWALISMAGSPDDRGIAVFTAVAVAGVGVLLAAGAASLWELSTTVLGCALVLVGLLVTVQAPQLSAMWARFPLPVIPAPGDPTPSALPMSVLADLPRRVRVSQSHQTGVIAAGVLLGVTGSLALVAGPTVSPWAWYVVVAAAVGAALRARIWDAAGCKAWLLGHSYLLAVSLLVGFAVQGRHQAAWWALVALAVLVLAWVVAAVSPRVVSPDTYSLPMRRLVGFLATGVDASLIPVMAYLVGLFSLVLDR</sequence>
<keyword evidence="4 7" id="KW-0812">Transmembrane</keyword>
<dbReference type="PIRSF" id="PIRSF017804">
    <property type="entry name" value="Secretion_EccD1"/>
    <property type="match status" value="1"/>
</dbReference>
<dbReference type="InterPro" id="IPR044049">
    <property type="entry name" value="EccD_transm"/>
</dbReference>
<proteinExistence type="inferred from homology"/>
<reference evidence="10" key="2">
    <citation type="submission" date="2016-02" db="EMBL/GenBank/DDBJ databases">
        <title>Draft genome sequence of five rapidly growing Mycobacterium species.</title>
        <authorList>
            <person name="Katahira K."/>
            <person name="Gotou Y."/>
            <person name="Iida K."/>
            <person name="Ogura Y."/>
            <person name="Hayashi T."/>
        </authorList>
    </citation>
    <scope>NUCLEOTIDE SEQUENCE [LARGE SCALE GENOMIC DNA]</scope>
    <source>
        <strain evidence="10">JCM15654</strain>
    </source>
</reference>
<dbReference type="Pfam" id="PF08817">
    <property type="entry name" value="YukD"/>
    <property type="match status" value="1"/>
</dbReference>
<feature type="transmembrane region" description="Helical" evidence="7">
    <location>
        <begin position="403"/>
        <end position="428"/>
    </location>
</feature>
<feature type="transmembrane region" description="Helical" evidence="7">
    <location>
        <begin position="352"/>
        <end position="371"/>
    </location>
</feature>
<feature type="transmembrane region" description="Helical" evidence="7">
    <location>
        <begin position="378"/>
        <end position="397"/>
    </location>
</feature>
<dbReference type="Gene3D" id="3.10.20.90">
    <property type="entry name" value="Phosphatidylinositol 3-kinase Catalytic Subunit, Chain A, domain 1"/>
    <property type="match status" value="1"/>
</dbReference>
<evidence type="ECO:0000256" key="2">
    <source>
        <dbReference type="ARBA" id="ARBA00006162"/>
    </source>
</evidence>
<evidence type="ECO:0000256" key="5">
    <source>
        <dbReference type="ARBA" id="ARBA00022989"/>
    </source>
</evidence>
<evidence type="ECO:0000256" key="6">
    <source>
        <dbReference type="ARBA" id="ARBA00023136"/>
    </source>
</evidence>
<feature type="transmembrane region" description="Helical" evidence="7">
    <location>
        <begin position="180"/>
        <end position="200"/>
    </location>
</feature>
<evidence type="ECO:0000256" key="7">
    <source>
        <dbReference type="SAM" id="Phobius"/>
    </source>
</evidence>
<keyword evidence="3" id="KW-1003">Cell membrane</keyword>
<evidence type="ECO:0000259" key="8">
    <source>
        <dbReference type="Pfam" id="PF19053"/>
    </source>
</evidence>
<comment type="caution">
    <text evidence="9">The sequence shown here is derived from an EMBL/GenBank/DDBJ whole genome shotgun (WGS) entry which is preliminary data.</text>
</comment>
<keyword evidence="5 7" id="KW-1133">Transmembrane helix</keyword>
<comment type="subcellular location">
    <subcellularLocation>
        <location evidence="1">Cell membrane</location>
        <topology evidence="1">Multi-pass membrane protein</topology>
    </subcellularLocation>
</comment>
<dbReference type="RefSeq" id="WP_062829724.1">
    <property type="nucleotide sequence ID" value="NZ_BCSX01000028.1"/>
</dbReference>
<protein>
    <submittedName>
        <fullName evidence="9">Transmembrane protein</fullName>
    </submittedName>
</protein>
<dbReference type="GO" id="GO:0005886">
    <property type="term" value="C:plasma membrane"/>
    <property type="evidence" value="ECO:0007669"/>
    <property type="project" value="UniProtKB-SubCell"/>
</dbReference>
<feature type="transmembrane region" description="Helical" evidence="7">
    <location>
        <begin position="236"/>
        <end position="257"/>
    </location>
</feature>
<dbReference type="InterPro" id="IPR024962">
    <property type="entry name" value="YukD-like"/>
</dbReference>
<dbReference type="OrthoDB" id="4764676at2"/>
<accession>A0A100W0I8</accession>
<feature type="transmembrane region" description="Helical" evidence="7">
    <location>
        <begin position="126"/>
        <end position="147"/>
    </location>
</feature>
<keyword evidence="10" id="KW-1185">Reference proteome</keyword>
<dbReference type="InterPro" id="IPR006707">
    <property type="entry name" value="T7SS_EccD"/>
</dbReference>
<dbReference type="AlphaFoldDB" id="A0A100W0I8"/>
<reference evidence="10" key="1">
    <citation type="journal article" date="2016" name="Genome Announc.">
        <title>Draft Genome Sequences of Five Rapidly Growing Mycobacterium Species, M. thermoresistibile, M. fortuitum subsp. acetamidolyticum, M. canariasense, M. brisbanense, and M. novocastrense.</title>
        <authorList>
            <person name="Katahira K."/>
            <person name="Ogura Y."/>
            <person name="Gotoh Y."/>
            <person name="Hayashi T."/>
        </authorList>
    </citation>
    <scope>NUCLEOTIDE SEQUENCE [LARGE SCALE GENOMIC DNA]</scope>
    <source>
        <strain evidence="10">JCM15654</strain>
    </source>
</reference>
<dbReference type="NCBIfam" id="TIGR03920">
    <property type="entry name" value="T7SS_EccD"/>
    <property type="match status" value="1"/>
</dbReference>
<comment type="similarity">
    <text evidence="2">Belongs to the EccD/Snm4 family.</text>
</comment>
<feature type="domain" description="EccD-like transmembrane" evidence="8">
    <location>
        <begin position="128"/>
        <end position="466"/>
    </location>
</feature>
<evidence type="ECO:0000313" key="10">
    <source>
        <dbReference type="Proteomes" id="UP000069620"/>
    </source>
</evidence>
<evidence type="ECO:0000256" key="3">
    <source>
        <dbReference type="ARBA" id="ARBA00022475"/>
    </source>
</evidence>
<dbReference type="EMBL" id="BCSX01000028">
    <property type="protein sequence ID" value="GAS89321.1"/>
    <property type="molecule type" value="Genomic_DNA"/>
</dbReference>
<evidence type="ECO:0000313" key="9">
    <source>
        <dbReference type="EMBL" id="GAS89321.1"/>
    </source>
</evidence>
<feature type="transmembrane region" description="Helical" evidence="7">
    <location>
        <begin position="263"/>
        <end position="280"/>
    </location>
</feature>
<dbReference type="STRING" id="146020.RMCB_3417"/>
<feature type="transmembrane region" description="Helical" evidence="7">
    <location>
        <begin position="326"/>
        <end position="346"/>
    </location>
</feature>
<feature type="transmembrane region" description="Helical" evidence="7">
    <location>
        <begin position="153"/>
        <end position="173"/>
    </location>
</feature>
<keyword evidence="6 7" id="KW-0472">Membrane</keyword>
<feature type="transmembrane region" description="Helical" evidence="7">
    <location>
        <begin position="440"/>
        <end position="467"/>
    </location>
</feature>
<evidence type="ECO:0000256" key="1">
    <source>
        <dbReference type="ARBA" id="ARBA00004651"/>
    </source>
</evidence>
<feature type="transmembrane region" description="Helical" evidence="7">
    <location>
        <begin position="206"/>
        <end position="224"/>
    </location>
</feature>
<dbReference type="Proteomes" id="UP000069620">
    <property type="component" value="Unassembled WGS sequence"/>
</dbReference>
<dbReference type="Pfam" id="PF19053">
    <property type="entry name" value="EccD"/>
    <property type="match status" value="1"/>
</dbReference>
<gene>
    <name evidence="9" type="ORF">RMCB_3417</name>
</gene>
<name>A0A100W0I8_9MYCO</name>
<organism evidence="9 10">
    <name type="scientific">Mycolicibacterium brisbanense</name>
    <dbReference type="NCBI Taxonomy" id="146020"/>
    <lineage>
        <taxon>Bacteria</taxon>
        <taxon>Bacillati</taxon>
        <taxon>Actinomycetota</taxon>
        <taxon>Actinomycetes</taxon>
        <taxon>Mycobacteriales</taxon>
        <taxon>Mycobacteriaceae</taxon>
        <taxon>Mycolicibacterium</taxon>
    </lineage>
</organism>